<feature type="compositionally biased region" description="Basic residues" evidence="1">
    <location>
        <begin position="105"/>
        <end position="114"/>
    </location>
</feature>
<evidence type="ECO:0000256" key="1">
    <source>
        <dbReference type="SAM" id="MobiDB-lite"/>
    </source>
</evidence>
<reference evidence="2 3" key="1">
    <citation type="submission" date="2023-01" db="EMBL/GenBank/DDBJ databases">
        <authorList>
            <person name="Kreplak J."/>
        </authorList>
    </citation>
    <scope>NUCLEOTIDE SEQUENCE [LARGE SCALE GENOMIC DNA]</scope>
</reference>
<dbReference type="InterPro" id="IPR040256">
    <property type="entry name" value="At4g02000-like"/>
</dbReference>
<protein>
    <recommendedName>
        <fullName evidence="4">DUF4283 domain-containing protein</fullName>
    </recommendedName>
</protein>
<dbReference type="PANTHER" id="PTHR31286">
    <property type="entry name" value="GLYCINE-RICH CELL WALL STRUCTURAL PROTEIN 1.8-LIKE"/>
    <property type="match status" value="1"/>
</dbReference>
<evidence type="ECO:0000313" key="3">
    <source>
        <dbReference type="Proteomes" id="UP001157006"/>
    </source>
</evidence>
<proteinExistence type="predicted"/>
<organism evidence="2 3">
    <name type="scientific">Vicia faba</name>
    <name type="common">Broad bean</name>
    <name type="synonym">Faba vulgaris</name>
    <dbReference type="NCBI Taxonomy" id="3906"/>
    <lineage>
        <taxon>Eukaryota</taxon>
        <taxon>Viridiplantae</taxon>
        <taxon>Streptophyta</taxon>
        <taxon>Embryophyta</taxon>
        <taxon>Tracheophyta</taxon>
        <taxon>Spermatophyta</taxon>
        <taxon>Magnoliopsida</taxon>
        <taxon>eudicotyledons</taxon>
        <taxon>Gunneridae</taxon>
        <taxon>Pentapetalae</taxon>
        <taxon>rosids</taxon>
        <taxon>fabids</taxon>
        <taxon>Fabales</taxon>
        <taxon>Fabaceae</taxon>
        <taxon>Papilionoideae</taxon>
        <taxon>50 kb inversion clade</taxon>
        <taxon>NPAAA clade</taxon>
        <taxon>Hologalegina</taxon>
        <taxon>IRL clade</taxon>
        <taxon>Fabeae</taxon>
        <taxon>Vicia</taxon>
    </lineage>
</organism>
<name>A0AAV1A7W5_VICFA</name>
<keyword evidence="3" id="KW-1185">Reference proteome</keyword>
<dbReference type="Proteomes" id="UP001157006">
    <property type="component" value="Chromosome 3"/>
</dbReference>
<sequence length="128" mass="15349">MTDNATKLREKLTFPRILIEVSIEIKLPYSIQFEDELGRCIEVNILYDWKPDLCQHCKGMEHKTEDCRKNRPTRKQWVTKIDDKKKEIQEEKKHDPNDFQVVNKRWRGRNARQKGHPETIITNTFNAL</sequence>
<evidence type="ECO:0000313" key="2">
    <source>
        <dbReference type="EMBL" id="CAI8604592.1"/>
    </source>
</evidence>
<dbReference type="EMBL" id="OX451738">
    <property type="protein sequence ID" value="CAI8604592.1"/>
    <property type="molecule type" value="Genomic_DNA"/>
</dbReference>
<gene>
    <name evidence="2" type="ORF">VFH_III140280</name>
</gene>
<evidence type="ECO:0008006" key="4">
    <source>
        <dbReference type="Google" id="ProtNLM"/>
    </source>
</evidence>
<dbReference type="AlphaFoldDB" id="A0AAV1A7W5"/>
<dbReference type="PANTHER" id="PTHR31286:SF165">
    <property type="entry name" value="DUF4283 DOMAIN-CONTAINING PROTEIN"/>
    <property type="match status" value="1"/>
</dbReference>
<accession>A0AAV1A7W5</accession>
<feature type="region of interest" description="Disordered" evidence="1">
    <location>
        <begin position="105"/>
        <end position="128"/>
    </location>
</feature>